<dbReference type="EMBL" id="CAMXCT010000120">
    <property type="protein sequence ID" value="CAI3974187.1"/>
    <property type="molecule type" value="Genomic_DNA"/>
</dbReference>
<dbReference type="EMBL" id="CAMXCT030000120">
    <property type="protein sequence ID" value="CAL4761499.1"/>
    <property type="molecule type" value="Genomic_DNA"/>
</dbReference>
<organism evidence="1">
    <name type="scientific">Cladocopium goreaui</name>
    <dbReference type="NCBI Taxonomy" id="2562237"/>
    <lineage>
        <taxon>Eukaryota</taxon>
        <taxon>Sar</taxon>
        <taxon>Alveolata</taxon>
        <taxon>Dinophyceae</taxon>
        <taxon>Suessiales</taxon>
        <taxon>Symbiodiniaceae</taxon>
        <taxon>Cladocopium</taxon>
    </lineage>
</organism>
<feature type="non-terminal residue" evidence="1">
    <location>
        <position position="1"/>
    </location>
</feature>
<evidence type="ECO:0000313" key="2">
    <source>
        <dbReference type="EMBL" id="CAL1127562.1"/>
    </source>
</evidence>
<protein>
    <submittedName>
        <fullName evidence="1">Uncharacterized protein</fullName>
    </submittedName>
</protein>
<sequence length="75" mass="8404">VKDLLFTPRMDEDKNNQTTCAKNASPVLKWESEWTGIAWHVKQTSQGLQPQRPVVVATQGVEIDVGQSLLVDTLR</sequence>
<reference evidence="1" key="1">
    <citation type="submission" date="2022-10" db="EMBL/GenBank/DDBJ databases">
        <authorList>
            <person name="Chen Y."/>
            <person name="Dougan E. K."/>
            <person name="Chan C."/>
            <person name="Rhodes N."/>
            <person name="Thang M."/>
        </authorList>
    </citation>
    <scope>NUCLEOTIDE SEQUENCE</scope>
</reference>
<keyword evidence="3" id="KW-1185">Reference proteome</keyword>
<reference evidence="2" key="2">
    <citation type="submission" date="2024-04" db="EMBL/GenBank/DDBJ databases">
        <authorList>
            <person name="Chen Y."/>
            <person name="Shah S."/>
            <person name="Dougan E. K."/>
            <person name="Thang M."/>
            <person name="Chan C."/>
        </authorList>
    </citation>
    <scope>NUCLEOTIDE SEQUENCE [LARGE SCALE GENOMIC DNA]</scope>
</reference>
<comment type="caution">
    <text evidence="1">The sequence shown here is derived from an EMBL/GenBank/DDBJ whole genome shotgun (WGS) entry which is preliminary data.</text>
</comment>
<accession>A0A9P1BIZ5</accession>
<dbReference type="AlphaFoldDB" id="A0A9P1BIZ5"/>
<dbReference type="Proteomes" id="UP001152797">
    <property type="component" value="Unassembled WGS sequence"/>
</dbReference>
<dbReference type="EMBL" id="CAMXCT020000120">
    <property type="protein sequence ID" value="CAL1127562.1"/>
    <property type="molecule type" value="Genomic_DNA"/>
</dbReference>
<evidence type="ECO:0000313" key="3">
    <source>
        <dbReference type="Proteomes" id="UP001152797"/>
    </source>
</evidence>
<proteinExistence type="predicted"/>
<name>A0A9P1BIZ5_9DINO</name>
<gene>
    <name evidence="1" type="ORF">C1SCF055_LOCUS2611</name>
</gene>
<evidence type="ECO:0000313" key="1">
    <source>
        <dbReference type="EMBL" id="CAI3974187.1"/>
    </source>
</evidence>